<name>A0ABU5H5D1_9BACT</name>
<feature type="chain" id="PRO_5046198705" evidence="1">
    <location>
        <begin position="24"/>
        <end position="292"/>
    </location>
</feature>
<keyword evidence="3" id="KW-1185">Reference proteome</keyword>
<dbReference type="RefSeq" id="WP_321547267.1">
    <property type="nucleotide sequence ID" value="NZ_JAXIVS010000006.1"/>
</dbReference>
<evidence type="ECO:0000256" key="1">
    <source>
        <dbReference type="SAM" id="SignalP"/>
    </source>
</evidence>
<evidence type="ECO:0000313" key="2">
    <source>
        <dbReference type="EMBL" id="MDY7228540.1"/>
    </source>
</evidence>
<reference evidence="2 3" key="1">
    <citation type="submission" date="2023-12" db="EMBL/GenBank/DDBJ databases">
        <title>the genome sequence of Hyalangium sp. s54d21.</title>
        <authorList>
            <person name="Zhang X."/>
        </authorList>
    </citation>
    <scope>NUCLEOTIDE SEQUENCE [LARGE SCALE GENOMIC DNA]</scope>
    <source>
        <strain evidence="3">s54d21</strain>
    </source>
</reference>
<proteinExistence type="predicted"/>
<gene>
    <name evidence="2" type="ORF">SYV04_19110</name>
</gene>
<dbReference type="Gene3D" id="2.40.230.20">
    <property type="entry name" value="Nucleoside-specific channel-forming protein, Tsx-like"/>
    <property type="match status" value="1"/>
</dbReference>
<dbReference type="InterPro" id="IPR036777">
    <property type="entry name" value="Channel_Tsx-like_sf"/>
</dbReference>
<keyword evidence="1" id="KW-0732">Signal</keyword>
<evidence type="ECO:0000313" key="3">
    <source>
        <dbReference type="Proteomes" id="UP001291309"/>
    </source>
</evidence>
<sequence>MTRKLLFLATLVAVSITPSIAHAGVWFELLHAPCWTGDENNIKQDNGVIGRYSGAIDCFNKDFNGGGARTVLSIKAFQAWEYGTMFLYYDITGPFNSANSRTDGVTDTANERGGFFGGITLTASPKKITEKILGREFDWGPLRDVQVKYEAEHVSKFGMLSYYGLQWDLNIPVLDFMSVTTVIRDDHVFHGVDFQVGAALQKSFSLGSQDFIAAGFFQTGLFGEGKGKGSFAQSEGNQFFLAQPQLLWDFGKPLGATPGKLYAGFEWQIAWNRYLIEDKTENVLQGMIRWNI</sequence>
<dbReference type="EMBL" id="JAXIVS010000006">
    <property type="protein sequence ID" value="MDY7228540.1"/>
    <property type="molecule type" value="Genomic_DNA"/>
</dbReference>
<dbReference type="Proteomes" id="UP001291309">
    <property type="component" value="Unassembled WGS sequence"/>
</dbReference>
<protein>
    <submittedName>
        <fullName evidence="2">Uncharacterized protein</fullName>
    </submittedName>
</protein>
<feature type="signal peptide" evidence="1">
    <location>
        <begin position="1"/>
        <end position="23"/>
    </location>
</feature>
<comment type="caution">
    <text evidence="2">The sequence shown here is derived from an EMBL/GenBank/DDBJ whole genome shotgun (WGS) entry which is preliminary data.</text>
</comment>
<accession>A0ABU5H5D1</accession>
<dbReference type="SUPFAM" id="SSF111364">
    <property type="entry name" value="Tsx-like channel"/>
    <property type="match status" value="1"/>
</dbReference>
<organism evidence="2 3">
    <name type="scientific">Hyalangium rubrum</name>
    <dbReference type="NCBI Taxonomy" id="3103134"/>
    <lineage>
        <taxon>Bacteria</taxon>
        <taxon>Pseudomonadati</taxon>
        <taxon>Myxococcota</taxon>
        <taxon>Myxococcia</taxon>
        <taxon>Myxococcales</taxon>
        <taxon>Cystobacterineae</taxon>
        <taxon>Archangiaceae</taxon>
        <taxon>Hyalangium</taxon>
    </lineage>
</organism>